<dbReference type="Gene3D" id="2.30.30.40">
    <property type="entry name" value="SH3 Domains"/>
    <property type="match status" value="2"/>
</dbReference>
<dbReference type="GO" id="GO:0009253">
    <property type="term" value="P:peptidoglycan catabolic process"/>
    <property type="evidence" value="ECO:0007669"/>
    <property type="project" value="InterPro"/>
</dbReference>
<dbReference type="InterPro" id="IPR036505">
    <property type="entry name" value="Amidase/PGRP_sf"/>
</dbReference>
<proteinExistence type="predicted"/>
<dbReference type="PANTHER" id="PTHR34408">
    <property type="entry name" value="FAMILY PROTEIN, PUTATIVE-RELATED"/>
    <property type="match status" value="1"/>
</dbReference>
<dbReference type="EMBL" id="SSNZ01000002">
    <property type="protein sequence ID" value="THF51781.1"/>
    <property type="molecule type" value="Genomic_DNA"/>
</dbReference>
<dbReference type="InterPro" id="IPR052354">
    <property type="entry name" value="Cell_Wall_Dynamics_Protein"/>
</dbReference>
<accession>A0A4S4A0G3</accession>
<dbReference type="GO" id="GO:0008745">
    <property type="term" value="F:N-acetylmuramoyl-L-alanine amidase activity"/>
    <property type="evidence" value="ECO:0007669"/>
    <property type="project" value="InterPro"/>
</dbReference>
<dbReference type="AlphaFoldDB" id="A0A4S4A0G3"/>
<evidence type="ECO:0000313" key="3">
    <source>
        <dbReference type="Proteomes" id="UP000307507"/>
    </source>
</evidence>
<comment type="caution">
    <text evidence="2">The sequence shown here is derived from an EMBL/GenBank/DDBJ whole genome shotgun (WGS) entry which is preliminary data.</text>
</comment>
<dbReference type="OrthoDB" id="2812205at2"/>
<dbReference type="PROSITE" id="PS51781">
    <property type="entry name" value="SH3B"/>
    <property type="match status" value="1"/>
</dbReference>
<keyword evidence="3" id="KW-1185">Reference proteome</keyword>
<evidence type="ECO:0000313" key="2">
    <source>
        <dbReference type="EMBL" id="THF51781.1"/>
    </source>
</evidence>
<dbReference type="InterPro" id="IPR003646">
    <property type="entry name" value="SH3-like_bac-type"/>
</dbReference>
<dbReference type="Proteomes" id="UP000307507">
    <property type="component" value="Unassembled WGS sequence"/>
</dbReference>
<dbReference type="SMART" id="SM00287">
    <property type="entry name" value="SH3b"/>
    <property type="match status" value="2"/>
</dbReference>
<feature type="domain" description="SH3b" evidence="1">
    <location>
        <begin position="270"/>
        <end position="328"/>
    </location>
</feature>
<sequence>METKYGFTKMTVPEFETWISNLRVGRTILKVQQHHTYIPSYVHFTGNNHFDRQLAMKNFHVNQNGWQDIGQHFTIFPDGTVLTGRSLENSPACILNQNAYAICIENFGNFDQNADVMTNVQKDAIIAITAALCKRFNLPVNSNSIVYHHWFRLDNGVRNNGSGNNKSCPGTNFFGGNKVPDFDTNFAPLVRAKLGSHPIKTDTSAITKYVCVTANSLNVRTEPDGGSPKATDRPAIPLGAILRVYEEKDGWLKISNTQSNWVAARYTVDVKRATVNATILNVRTGPGTNFPKVDRVEKDEEVFVFETQNGWCKIDLGDKWVTQSYLNF</sequence>
<dbReference type="CDD" id="cd06583">
    <property type="entry name" value="PGRP"/>
    <property type="match status" value="1"/>
</dbReference>
<evidence type="ECO:0000259" key="1">
    <source>
        <dbReference type="PROSITE" id="PS51781"/>
    </source>
</evidence>
<organism evidence="2 3">
    <name type="scientific">Flavobacterium supellecticarium</name>
    <dbReference type="NCBI Taxonomy" id="2565924"/>
    <lineage>
        <taxon>Bacteria</taxon>
        <taxon>Pseudomonadati</taxon>
        <taxon>Bacteroidota</taxon>
        <taxon>Flavobacteriia</taxon>
        <taxon>Flavobacteriales</taxon>
        <taxon>Flavobacteriaceae</taxon>
        <taxon>Flavobacterium</taxon>
    </lineage>
</organism>
<reference evidence="2 3" key="1">
    <citation type="submission" date="2019-04" db="EMBL/GenBank/DDBJ databases">
        <title>Flavobacterium sp. nov. isolated from construction timber.</title>
        <authorList>
            <person name="Lin S.-Y."/>
            <person name="Chang C.-T."/>
            <person name="Young C.-C."/>
        </authorList>
    </citation>
    <scope>NUCLEOTIDE SEQUENCE [LARGE SCALE GENOMIC DNA]</scope>
    <source>
        <strain evidence="2 3">CC-CTC003</strain>
    </source>
</reference>
<dbReference type="Pfam" id="PF08239">
    <property type="entry name" value="SH3_3"/>
    <property type="match status" value="1"/>
</dbReference>
<name>A0A4S4A0G3_9FLAO</name>
<dbReference type="Pfam" id="PF01510">
    <property type="entry name" value="Amidase_2"/>
    <property type="match status" value="1"/>
</dbReference>
<dbReference type="SUPFAM" id="SSF55846">
    <property type="entry name" value="N-acetylmuramoyl-L-alanine amidase-like"/>
    <property type="match status" value="1"/>
</dbReference>
<protein>
    <submittedName>
        <fullName evidence="2">Amidase</fullName>
    </submittedName>
</protein>
<gene>
    <name evidence="2" type="ORF">E6C50_08475</name>
</gene>
<dbReference type="InterPro" id="IPR002502">
    <property type="entry name" value="Amidase_domain"/>
</dbReference>
<dbReference type="RefSeq" id="WP_136402765.1">
    <property type="nucleotide sequence ID" value="NZ_SSNZ01000002.1"/>
</dbReference>
<dbReference type="PANTHER" id="PTHR34408:SF1">
    <property type="entry name" value="GLYCOSYL HYDROLASE FAMILY 19 DOMAIN-CONTAINING PROTEIN HI_1415"/>
    <property type="match status" value="1"/>
</dbReference>
<dbReference type="Gene3D" id="3.40.80.10">
    <property type="entry name" value="Peptidoglycan recognition protein-like"/>
    <property type="match status" value="1"/>
</dbReference>